<dbReference type="PANTHER" id="PTHR48090:SF7">
    <property type="entry name" value="RFBJ PROTEIN"/>
    <property type="match status" value="1"/>
</dbReference>
<dbReference type="RefSeq" id="WP_035390096.1">
    <property type="nucleotide sequence ID" value="NZ_JQKF01000019.1"/>
</dbReference>
<dbReference type="PANTHER" id="PTHR48090">
    <property type="entry name" value="UNDECAPRENYL-PHOSPHATE 4-DEOXY-4-FORMAMIDO-L-ARABINOSE TRANSFERASE-RELATED"/>
    <property type="match status" value="1"/>
</dbReference>
<dbReference type="STRING" id="1121877.FEAC_13890"/>
<protein>
    <submittedName>
        <fullName evidence="3">Glycosyl transferase family 2</fullName>
    </submittedName>
</protein>
<keyword evidence="3" id="KW-0808">Transferase</keyword>
<dbReference type="SUPFAM" id="SSF53448">
    <property type="entry name" value="Nucleotide-diphospho-sugar transferases"/>
    <property type="match status" value="1"/>
</dbReference>
<dbReference type="EMBL" id="JXUW01000010">
    <property type="protein sequence ID" value="KJE76887.1"/>
    <property type="molecule type" value="Genomic_DNA"/>
</dbReference>
<comment type="caution">
    <text evidence="3">The sequence shown here is derived from an EMBL/GenBank/DDBJ whole genome shotgun (WGS) entry which is preliminary data.</text>
</comment>
<evidence type="ECO:0000256" key="1">
    <source>
        <dbReference type="ARBA" id="ARBA00006739"/>
    </source>
</evidence>
<comment type="similarity">
    <text evidence="1">Belongs to the glycosyltransferase 2 family.</text>
</comment>
<dbReference type="GeneID" id="78372597"/>
<dbReference type="InterPro" id="IPR001173">
    <property type="entry name" value="Glyco_trans_2-like"/>
</dbReference>
<dbReference type="AlphaFoldDB" id="A0A0D8FX89"/>
<feature type="domain" description="Glycosyltransferase 2-like" evidence="2">
    <location>
        <begin position="14"/>
        <end position="175"/>
    </location>
</feature>
<organism evidence="3 4">
    <name type="scientific">Ferrimicrobium acidiphilum DSM 19497</name>
    <dbReference type="NCBI Taxonomy" id="1121877"/>
    <lineage>
        <taxon>Bacteria</taxon>
        <taxon>Bacillati</taxon>
        <taxon>Actinomycetota</taxon>
        <taxon>Acidimicrobiia</taxon>
        <taxon>Acidimicrobiales</taxon>
        <taxon>Acidimicrobiaceae</taxon>
        <taxon>Ferrimicrobium</taxon>
    </lineage>
</organism>
<evidence type="ECO:0000259" key="2">
    <source>
        <dbReference type="Pfam" id="PF00535"/>
    </source>
</evidence>
<sequence>MRELPDVSEFRAVTILLPVINETEALRSTVEIIEAEAGMDVCEYLVLTSPRTSQESQSVIQSLQSAFGDRLRVHLQSLPFLGGAIREGFMESRGSHVVMMASDLETDPHDVAVMIERAKRSPRAIITASRWREGGSFAGYSPLKLGLNKVFQLGFALLYQSALTDMTYGYRLFPTALVQTIRWEELRHPFLLETLLKPLRLGVAIEEIPSRWSARTEGESSNTFLQNFVYFRIGLKTRLQPRASLLAAAP</sequence>
<keyword evidence="4" id="KW-1185">Reference proteome</keyword>
<evidence type="ECO:0000313" key="4">
    <source>
        <dbReference type="Proteomes" id="UP000032336"/>
    </source>
</evidence>
<dbReference type="Pfam" id="PF00535">
    <property type="entry name" value="Glycos_transf_2"/>
    <property type="match status" value="1"/>
</dbReference>
<dbReference type="eggNOG" id="COG0463">
    <property type="taxonomic scope" value="Bacteria"/>
</dbReference>
<dbReference type="GO" id="GO:0016740">
    <property type="term" value="F:transferase activity"/>
    <property type="evidence" value="ECO:0007669"/>
    <property type="project" value="UniProtKB-KW"/>
</dbReference>
<dbReference type="InterPro" id="IPR029044">
    <property type="entry name" value="Nucleotide-diphossugar_trans"/>
</dbReference>
<dbReference type="Proteomes" id="UP000032336">
    <property type="component" value="Unassembled WGS sequence"/>
</dbReference>
<accession>A0A0D8FX89</accession>
<dbReference type="CDD" id="cd04179">
    <property type="entry name" value="DPM_DPG-synthase_like"/>
    <property type="match status" value="1"/>
</dbReference>
<name>A0A0D8FX89_9ACTN</name>
<gene>
    <name evidence="3" type="ORF">FEAC_13890</name>
</gene>
<dbReference type="InterPro" id="IPR050256">
    <property type="entry name" value="Glycosyltransferase_2"/>
</dbReference>
<evidence type="ECO:0000313" key="3">
    <source>
        <dbReference type="EMBL" id="KJE76887.1"/>
    </source>
</evidence>
<proteinExistence type="inferred from homology"/>
<reference evidence="3 4" key="1">
    <citation type="submission" date="2015-01" db="EMBL/GenBank/DDBJ databases">
        <title>Draft genome of the acidophilic iron oxidizer Ferrimicrobium acidiphilum strain T23.</title>
        <authorList>
            <person name="Poehlein A."/>
            <person name="Eisen S."/>
            <person name="Schloemann M."/>
            <person name="Johnson B.D."/>
            <person name="Daniel R."/>
            <person name="Muehling M."/>
        </authorList>
    </citation>
    <scope>NUCLEOTIDE SEQUENCE [LARGE SCALE GENOMIC DNA]</scope>
    <source>
        <strain evidence="3 4">T23</strain>
    </source>
</reference>
<dbReference type="OrthoDB" id="9797819at2"/>
<dbReference type="Gene3D" id="3.90.550.10">
    <property type="entry name" value="Spore Coat Polysaccharide Biosynthesis Protein SpsA, Chain A"/>
    <property type="match status" value="1"/>
</dbReference>